<sequence length="393" mass="43165">MELPDIDWRRVVSRFARDEAYENIDAPMWVDLSAPDASPAVDDDAWFCRPDCRHPKTAEDFLKPKAPTLQGKLMRSSSEKLPLGERNADPARDTNSLKRRGALGEGLRSKAGAAGASRNFREDLENQNPNTPTPPRAARPFGGVPKGARNAKSAIKSSAEKKKKKEEAATGATEEYEGEEEGGEKREVLLSKKQQQPQLKSTLSARNLFSGKDILTQISEFCSEIKKLAVGLRRRSAAAAAEGEEERVKQERMDLSESIRKDDNGSGKKSTRMAVRVETAKEKGKIGLDEKSPPVLREVRASPPTPQRFPSPSSYRLRHAKAAAATSSPLKRPPRATQERGGGILEEMEQSTIRKKAVATKDEECSSRASAASDSAGSGDMLWFFKPCTYLVK</sequence>
<dbReference type="RefSeq" id="XP_020100625.1">
    <property type="nucleotide sequence ID" value="XM_020245036.1"/>
</dbReference>
<gene>
    <name evidence="5" type="primary">LOC109718684</name>
    <name evidence="2" type="ORF">ACMD2_10425</name>
</gene>
<dbReference type="AlphaFoldDB" id="A0A199UUA7"/>
<dbReference type="PANTHER" id="PTHR36373">
    <property type="entry name" value="EXPRESSED PROTEIN"/>
    <property type="match status" value="1"/>
</dbReference>
<protein>
    <submittedName>
        <fullName evidence="5">Uncharacterized protein LOC109718684</fullName>
    </submittedName>
</protein>
<accession>A0A199UUA7</accession>
<proteinExistence type="predicted"/>
<feature type="compositionally biased region" description="Low complexity" evidence="1">
    <location>
        <begin position="367"/>
        <end position="379"/>
    </location>
</feature>
<evidence type="ECO:0000256" key="1">
    <source>
        <dbReference type="SAM" id="MobiDB-lite"/>
    </source>
</evidence>
<dbReference type="OrthoDB" id="1924112at2759"/>
<feature type="region of interest" description="Disordered" evidence="1">
    <location>
        <begin position="237"/>
        <end position="379"/>
    </location>
</feature>
<evidence type="ECO:0000313" key="4">
    <source>
        <dbReference type="Proteomes" id="UP000515123"/>
    </source>
</evidence>
<feature type="compositionally biased region" description="Basic and acidic residues" evidence="1">
    <location>
        <begin position="278"/>
        <end position="300"/>
    </location>
</feature>
<dbReference type="GeneID" id="109718684"/>
<dbReference type="STRING" id="4615.A0A199UUA7"/>
<evidence type="ECO:0000313" key="2">
    <source>
        <dbReference type="EMBL" id="OAY68225.1"/>
    </source>
</evidence>
<feature type="compositionally biased region" description="Low complexity" evidence="1">
    <location>
        <begin position="191"/>
        <end position="201"/>
    </location>
</feature>
<dbReference type="Gramene" id="Aco000292.1.mrna1">
    <property type="protein sequence ID" value="Aco000292.1.mrna1"/>
    <property type="gene ID" value="Aco000292.1.path1"/>
</dbReference>
<dbReference type="EMBL" id="LSRQ01005043">
    <property type="protein sequence ID" value="OAY68225.1"/>
    <property type="molecule type" value="Genomic_DNA"/>
</dbReference>
<feature type="region of interest" description="Disordered" evidence="1">
    <location>
        <begin position="54"/>
        <end position="201"/>
    </location>
</feature>
<feature type="compositionally biased region" description="Basic and acidic residues" evidence="1">
    <location>
        <begin position="82"/>
        <end position="96"/>
    </location>
</feature>
<feature type="compositionally biased region" description="Basic and acidic residues" evidence="1">
    <location>
        <begin position="246"/>
        <end position="266"/>
    </location>
</feature>
<dbReference type="Proteomes" id="UP000092600">
    <property type="component" value="Unassembled WGS sequence"/>
</dbReference>
<evidence type="ECO:0000313" key="5">
    <source>
        <dbReference type="RefSeq" id="XP_020100625.1"/>
    </source>
</evidence>
<reference evidence="5" key="2">
    <citation type="submission" date="2025-04" db="UniProtKB">
        <authorList>
            <consortium name="RefSeq"/>
        </authorList>
    </citation>
    <scope>IDENTIFICATION</scope>
    <source>
        <tissue evidence="5">Leaf</tissue>
    </source>
</reference>
<feature type="compositionally biased region" description="Basic and acidic residues" evidence="1">
    <location>
        <begin position="54"/>
        <end position="63"/>
    </location>
</feature>
<organism evidence="2 3">
    <name type="scientific">Ananas comosus</name>
    <name type="common">Pineapple</name>
    <name type="synonym">Ananas ananas</name>
    <dbReference type="NCBI Taxonomy" id="4615"/>
    <lineage>
        <taxon>Eukaryota</taxon>
        <taxon>Viridiplantae</taxon>
        <taxon>Streptophyta</taxon>
        <taxon>Embryophyta</taxon>
        <taxon>Tracheophyta</taxon>
        <taxon>Spermatophyta</taxon>
        <taxon>Magnoliopsida</taxon>
        <taxon>Liliopsida</taxon>
        <taxon>Poales</taxon>
        <taxon>Bromeliaceae</taxon>
        <taxon>Bromelioideae</taxon>
        <taxon>Ananas</taxon>
    </lineage>
</organism>
<name>A0A199UUA7_ANACO</name>
<evidence type="ECO:0000313" key="3">
    <source>
        <dbReference type="Proteomes" id="UP000092600"/>
    </source>
</evidence>
<keyword evidence="4" id="KW-1185">Reference proteome</keyword>
<dbReference type="PANTHER" id="PTHR36373:SF1">
    <property type="entry name" value="EXPRESSED PROTEIN"/>
    <property type="match status" value="1"/>
</dbReference>
<dbReference type="Proteomes" id="UP000515123">
    <property type="component" value="Linkage group 12"/>
</dbReference>
<reference evidence="2 3" key="1">
    <citation type="journal article" date="2016" name="DNA Res.">
        <title>The draft genome of MD-2 pineapple using hybrid error correction of long reads.</title>
        <authorList>
            <person name="Redwan R.M."/>
            <person name="Saidin A."/>
            <person name="Kumar S.V."/>
        </authorList>
    </citation>
    <scope>NUCLEOTIDE SEQUENCE [LARGE SCALE GENOMIC DNA]</scope>
    <source>
        <strain evidence="3">cv. MD2</strain>
        <tissue evidence="2">Leaf</tissue>
    </source>
</reference>